<evidence type="ECO:0000313" key="10">
    <source>
        <dbReference type="Proteomes" id="UP000595894"/>
    </source>
</evidence>
<evidence type="ECO:0000256" key="3">
    <source>
        <dbReference type="ARBA" id="ARBA00022723"/>
    </source>
</evidence>
<keyword evidence="4 7" id="KW-0732">Signal</keyword>
<dbReference type="Proteomes" id="UP000595894">
    <property type="component" value="Chromosome"/>
</dbReference>
<keyword evidence="7" id="KW-0472">Membrane</keyword>
<evidence type="ECO:0000313" key="9">
    <source>
        <dbReference type="EMBL" id="QQV77680.1"/>
    </source>
</evidence>
<dbReference type="KEGG" id="sari:H5J25_02460"/>
<keyword evidence="6 7" id="KW-0408">Iron</keyword>
<dbReference type="GO" id="GO:0005886">
    <property type="term" value="C:plasma membrane"/>
    <property type="evidence" value="ECO:0007669"/>
    <property type="project" value="TreeGrafter"/>
</dbReference>
<keyword evidence="3 7" id="KW-0479">Metal-binding</keyword>
<dbReference type="InterPro" id="IPR051263">
    <property type="entry name" value="C-type_cytochrome_biogenesis"/>
</dbReference>
<dbReference type="Gene3D" id="1.10.8.640">
    <property type="entry name" value="Cytochrome C biogenesis protein"/>
    <property type="match status" value="1"/>
</dbReference>
<evidence type="ECO:0000256" key="6">
    <source>
        <dbReference type="ARBA" id="ARBA00023004"/>
    </source>
</evidence>
<sequence>MKTWLAILALSAAVSATVPAAAQSGVPAAALSDTQLPDPRQEAEANALMQTLRCLVCQGQSIADSNADMAGDMRALVRRRIAAGERPEAIRAWLVRRYGNWVSYDPPLSAITWPLWALPILLVLAGAVIARNSFRRRPRAS</sequence>
<keyword evidence="5" id="KW-0201">Cytochrome c-type biogenesis</keyword>
<feature type="signal peptide" evidence="7">
    <location>
        <begin position="1"/>
        <end position="20"/>
    </location>
</feature>
<feature type="transmembrane region" description="Helical" evidence="7">
    <location>
        <begin position="111"/>
        <end position="130"/>
    </location>
</feature>
<proteinExistence type="inferred from homology"/>
<accession>A0A974S544</accession>
<keyword evidence="2 7" id="KW-0349">Heme</keyword>
<reference evidence="10" key="1">
    <citation type="submission" date="2020-09" db="EMBL/GenBank/DDBJ databases">
        <title>Sphingomonas sp., a new species isolated from pork steak.</title>
        <authorList>
            <person name="Heidler von Heilborn D."/>
        </authorList>
    </citation>
    <scope>NUCLEOTIDE SEQUENCE [LARGE SCALE GENOMIC DNA]</scope>
</reference>
<evidence type="ECO:0000256" key="5">
    <source>
        <dbReference type="ARBA" id="ARBA00022748"/>
    </source>
</evidence>
<dbReference type="Pfam" id="PF03918">
    <property type="entry name" value="CcmH"/>
    <property type="match status" value="1"/>
</dbReference>
<keyword evidence="7" id="KW-1133">Transmembrane helix</keyword>
<evidence type="ECO:0000256" key="2">
    <source>
        <dbReference type="ARBA" id="ARBA00022617"/>
    </source>
</evidence>
<feature type="domain" description="CcmH/CycL/Ccl2/NrfF N-terminal" evidence="8">
    <location>
        <begin position="26"/>
        <end position="139"/>
    </location>
</feature>
<dbReference type="EMBL" id="CP061035">
    <property type="protein sequence ID" value="QQV77680.1"/>
    <property type="molecule type" value="Genomic_DNA"/>
</dbReference>
<dbReference type="GO" id="GO:0046872">
    <property type="term" value="F:metal ion binding"/>
    <property type="evidence" value="ECO:0007669"/>
    <property type="project" value="UniProtKB-KW"/>
</dbReference>
<name>A0A974S544_9SPHN</name>
<dbReference type="InterPro" id="IPR005616">
    <property type="entry name" value="CcmH/CycL/Ccl2/NrfF_N"/>
</dbReference>
<dbReference type="PANTHER" id="PTHR47870">
    <property type="entry name" value="CYTOCHROME C-TYPE BIOGENESIS PROTEIN CCMH"/>
    <property type="match status" value="1"/>
</dbReference>
<protein>
    <recommendedName>
        <fullName evidence="7">Cytochrome c-type biogenesis protein</fullName>
    </recommendedName>
</protein>
<comment type="function">
    <text evidence="7">Possible subunit of a heme lyase.</text>
</comment>
<evidence type="ECO:0000259" key="8">
    <source>
        <dbReference type="Pfam" id="PF03918"/>
    </source>
</evidence>
<organism evidence="9 10">
    <name type="scientific">Sphingomonas aliaeris</name>
    <dbReference type="NCBI Taxonomy" id="2759526"/>
    <lineage>
        <taxon>Bacteria</taxon>
        <taxon>Pseudomonadati</taxon>
        <taxon>Pseudomonadota</taxon>
        <taxon>Alphaproteobacteria</taxon>
        <taxon>Sphingomonadales</taxon>
        <taxon>Sphingomonadaceae</taxon>
        <taxon>Sphingomonas</taxon>
    </lineage>
</organism>
<dbReference type="AlphaFoldDB" id="A0A974S544"/>
<dbReference type="PANTHER" id="PTHR47870:SF1">
    <property type="entry name" value="CYTOCHROME C-TYPE BIOGENESIS PROTEIN CCMH"/>
    <property type="match status" value="1"/>
</dbReference>
<comment type="similarity">
    <text evidence="1 7">Belongs to the CcmH/CycL/Ccl2/NrfF family.</text>
</comment>
<dbReference type="InterPro" id="IPR038297">
    <property type="entry name" value="CcmH/CycL/NrfF/Ccl2_sf"/>
</dbReference>
<evidence type="ECO:0000256" key="1">
    <source>
        <dbReference type="ARBA" id="ARBA00010342"/>
    </source>
</evidence>
<gene>
    <name evidence="9" type="ORF">H5J25_02460</name>
</gene>
<keyword evidence="10" id="KW-1185">Reference proteome</keyword>
<keyword evidence="7" id="KW-0812">Transmembrane</keyword>
<dbReference type="GO" id="GO:0017004">
    <property type="term" value="P:cytochrome complex assembly"/>
    <property type="evidence" value="ECO:0007669"/>
    <property type="project" value="UniProtKB-KW"/>
</dbReference>
<evidence type="ECO:0000256" key="4">
    <source>
        <dbReference type="ARBA" id="ARBA00022729"/>
    </source>
</evidence>
<evidence type="ECO:0000256" key="7">
    <source>
        <dbReference type="RuleBase" id="RU364112"/>
    </source>
</evidence>
<dbReference type="RefSeq" id="WP_202094424.1">
    <property type="nucleotide sequence ID" value="NZ_CP061035.1"/>
</dbReference>
<feature type="chain" id="PRO_5038172606" description="Cytochrome c-type biogenesis protein" evidence="7">
    <location>
        <begin position="21"/>
        <end position="141"/>
    </location>
</feature>
<dbReference type="CDD" id="cd16378">
    <property type="entry name" value="CcmH_N"/>
    <property type="match status" value="1"/>
</dbReference>